<proteinExistence type="predicted"/>
<dbReference type="EMBL" id="JAVDUP010000002">
    <property type="protein sequence ID" value="MDR6900214.1"/>
    <property type="molecule type" value="Genomic_DNA"/>
</dbReference>
<sequence>MLVVERRRAAKLDLVPGQESATLPRPVVDQSLIVIAWVTLNTTGIEAIAMEGANALPSVTRNDKRIRSLEVWRDQIEPRINTIASDITALKKGMAGKGLAMMAVFARWSTTSAI</sequence>
<keyword evidence="2" id="KW-1185">Reference proteome</keyword>
<dbReference type="RefSeq" id="WP_310230206.1">
    <property type="nucleotide sequence ID" value="NZ_JAVDUP010000002.1"/>
</dbReference>
<organism evidence="1 2">
    <name type="scientific">Rhizobium miluonense</name>
    <dbReference type="NCBI Taxonomy" id="411945"/>
    <lineage>
        <taxon>Bacteria</taxon>
        <taxon>Pseudomonadati</taxon>
        <taxon>Pseudomonadota</taxon>
        <taxon>Alphaproteobacteria</taxon>
        <taxon>Hyphomicrobiales</taxon>
        <taxon>Rhizobiaceae</taxon>
        <taxon>Rhizobium/Agrobacterium group</taxon>
        <taxon>Rhizobium</taxon>
    </lineage>
</organism>
<evidence type="ECO:0000313" key="2">
    <source>
        <dbReference type="Proteomes" id="UP001250791"/>
    </source>
</evidence>
<name>A0ABU1SMK6_9HYPH</name>
<dbReference type="Proteomes" id="UP001250791">
    <property type="component" value="Unassembled WGS sequence"/>
</dbReference>
<protein>
    <submittedName>
        <fullName evidence="1">Uncharacterized protein</fullName>
    </submittedName>
</protein>
<accession>A0ABU1SMK6</accession>
<comment type="caution">
    <text evidence="1">The sequence shown here is derived from an EMBL/GenBank/DDBJ whole genome shotgun (WGS) entry which is preliminary data.</text>
</comment>
<evidence type="ECO:0000313" key="1">
    <source>
        <dbReference type="EMBL" id="MDR6900214.1"/>
    </source>
</evidence>
<reference evidence="1 2" key="1">
    <citation type="submission" date="2023-07" db="EMBL/GenBank/DDBJ databases">
        <title>Sorghum-associated microbial communities from plants grown in Nebraska, USA.</title>
        <authorList>
            <person name="Schachtman D."/>
        </authorList>
    </citation>
    <scope>NUCLEOTIDE SEQUENCE [LARGE SCALE GENOMIC DNA]</scope>
    <source>
        <strain evidence="1 2">3199</strain>
    </source>
</reference>
<gene>
    <name evidence="1" type="ORF">J2W52_001829</name>
</gene>